<dbReference type="CDD" id="cd07012">
    <property type="entry name" value="PBP2_Bug_TTT"/>
    <property type="match status" value="1"/>
</dbReference>
<dbReference type="EMBL" id="AYXT01000001">
    <property type="protein sequence ID" value="ETF04268.1"/>
    <property type="molecule type" value="Genomic_DNA"/>
</dbReference>
<reference evidence="3 4" key="1">
    <citation type="journal article" date="2014" name="Genome Announc.">
        <title>Draft Genome Sequence of Advenella kashmirensis Strain W13003, a Polycyclic Aromatic Hydrocarbon-Degrading Bacterium.</title>
        <authorList>
            <person name="Wang X."/>
            <person name="Jin D."/>
            <person name="Zhou L."/>
            <person name="Wu L."/>
            <person name="An W."/>
            <person name="Zhao L."/>
        </authorList>
    </citation>
    <scope>NUCLEOTIDE SEQUENCE [LARGE SCALE GENOMIC DNA]</scope>
    <source>
        <strain evidence="3 4">W13003</strain>
    </source>
</reference>
<evidence type="ECO:0000256" key="2">
    <source>
        <dbReference type="SAM" id="SignalP"/>
    </source>
</evidence>
<dbReference type="PATRIC" id="fig|1424334.3.peg.725"/>
<dbReference type="InterPro" id="IPR042100">
    <property type="entry name" value="Bug_dom1"/>
</dbReference>
<dbReference type="STRING" id="1424334.W822_03605"/>
<dbReference type="HOGENOM" id="CLU_045683_0_0_4"/>
<keyword evidence="2" id="KW-0732">Signal</keyword>
<dbReference type="RefSeq" id="WP_024003787.1">
    <property type="nucleotide sequence ID" value="NZ_KI650979.1"/>
</dbReference>
<accession>V8QY19</accession>
<sequence length="325" mass="34744">MNTIIQKTLLVTCLSAVAGSQSAWAQDTYPQKEIRFITAFSAGSASDIVARLLAERLQKNLGQTVIVENKPGASGQIAADYVKNAKPDGYTIMLATNTTHSANPYLFKSLRYDPVKDFTPLAQICNFPFVLAVSGTLPISSVQELIDHKKKDGAALSYAYGNSTGQIAAAAFDKAVGINATAVPYKSSPQAMTDIIGGRASFMFADLASAGAYIESGKLKILGVTTKKRSVLAPKLPTIAETINQPTFDLAAWVGIFGPADMPKPIVKRLSDELVKITSSDDMQQRLIKMGAEPTAAPAEKFGPFVVDQLKVWGEKVKEAGIEPQ</sequence>
<dbReference type="InterPro" id="IPR005064">
    <property type="entry name" value="BUG"/>
</dbReference>
<comment type="similarity">
    <text evidence="1">Belongs to the UPF0065 (bug) family.</text>
</comment>
<feature type="signal peptide" evidence="2">
    <location>
        <begin position="1"/>
        <end position="25"/>
    </location>
</feature>
<dbReference type="Gene3D" id="3.40.190.10">
    <property type="entry name" value="Periplasmic binding protein-like II"/>
    <property type="match status" value="1"/>
</dbReference>
<dbReference type="OrthoDB" id="8678477at2"/>
<protein>
    <submittedName>
        <fullName evidence="3">ABC transporter substrate-binding protein</fullName>
    </submittedName>
</protein>
<evidence type="ECO:0000313" key="4">
    <source>
        <dbReference type="Proteomes" id="UP000018733"/>
    </source>
</evidence>
<gene>
    <name evidence="3" type="ORF">W822_03605</name>
</gene>
<dbReference type="PANTHER" id="PTHR42928">
    <property type="entry name" value="TRICARBOXYLATE-BINDING PROTEIN"/>
    <property type="match status" value="1"/>
</dbReference>
<dbReference type="SUPFAM" id="SSF53850">
    <property type="entry name" value="Periplasmic binding protein-like II"/>
    <property type="match status" value="1"/>
</dbReference>
<dbReference type="AlphaFoldDB" id="V8QY19"/>
<feature type="chain" id="PRO_5004771845" evidence="2">
    <location>
        <begin position="26"/>
        <end position="325"/>
    </location>
</feature>
<dbReference type="Proteomes" id="UP000018733">
    <property type="component" value="Unassembled WGS sequence"/>
</dbReference>
<proteinExistence type="inferred from homology"/>
<dbReference type="Gene3D" id="3.40.190.150">
    <property type="entry name" value="Bordetella uptake gene, domain 1"/>
    <property type="match status" value="1"/>
</dbReference>
<dbReference type="PANTHER" id="PTHR42928:SF5">
    <property type="entry name" value="BLR1237 PROTEIN"/>
    <property type="match status" value="1"/>
</dbReference>
<dbReference type="Pfam" id="PF03401">
    <property type="entry name" value="TctC"/>
    <property type="match status" value="1"/>
</dbReference>
<comment type="caution">
    <text evidence="3">The sequence shown here is derived from an EMBL/GenBank/DDBJ whole genome shotgun (WGS) entry which is preliminary data.</text>
</comment>
<evidence type="ECO:0000313" key="3">
    <source>
        <dbReference type="EMBL" id="ETF04268.1"/>
    </source>
</evidence>
<dbReference type="eggNOG" id="COG3181">
    <property type="taxonomic scope" value="Bacteria"/>
</dbReference>
<name>V8QY19_9BURK</name>
<organism evidence="3 4">
    <name type="scientific">Advenella kashmirensis W13003</name>
    <dbReference type="NCBI Taxonomy" id="1424334"/>
    <lineage>
        <taxon>Bacteria</taxon>
        <taxon>Pseudomonadati</taxon>
        <taxon>Pseudomonadota</taxon>
        <taxon>Betaproteobacteria</taxon>
        <taxon>Burkholderiales</taxon>
        <taxon>Alcaligenaceae</taxon>
    </lineage>
</organism>
<evidence type="ECO:0000256" key="1">
    <source>
        <dbReference type="ARBA" id="ARBA00006987"/>
    </source>
</evidence>
<keyword evidence="4" id="KW-1185">Reference proteome</keyword>
<dbReference type="PIRSF" id="PIRSF017082">
    <property type="entry name" value="YflP"/>
    <property type="match status" value="1"/>
</dbReference>